<evidence type="ECO:0000313" key="3">
    <source>
        <dbReference type="Proteomes" id="UP000633601"/>
    </source>
</evidence>
<keyword evidence="1" id="KW-0812">Transmembrane</keyword>
<feature type="transmembrane region" description="Helical" evidence="1">
    <location>
        <begin position="26"/>
        <end position="44"/>
    </location>
</feature>
<proteinExistence type="predicted"/>
<gene>
    <name evidence="2" type="ORF">H9640_11405</name>
</gene>
<organism evidence="2 3">
    <name type="scientific">Oerskovia gallyi</name>
    <dbReference type="NCBI Taxonomy" id="2762226"/>
    <lineage>
        <taxon>Bacteria</taxon>
        <taxon>Bacillati</taxon>
        <taxon>Actinomycetota</taxon>
        <taxon>Actinomycetes</taxon>
        <taxon>Micrococcales</taxon>
        <taxon>Cellulomonadaceae</taxon>
        <taxon>Oerskovia</taxon>
    </lineage>
</organism>
<keyword evidence="1" id="KW-0472">Membrane</keyword>
<keyword evidence="3" id="KW-1185">Reference proteome</keyword>
<protein>
    <recommendedName>
        <fullName evidence="4">SAF domain-containing protein</fullName>
    </recommendedName>
</protein>
<evidence type="ECO:0000313" key="2">
    <source>
        <dbReference type="EMBL" id="MBD7999158.1"/>
    </source>
</evidence>
<dbReference type="EMBL" id="JACSQE010000008">
    <property type="protein sequence ID" value="MBD7999158.1"/>
    <property type="molecule type" value="Genomic_DNA"/>
</dbReference>
<dbReference type="Proteomes" id="UP000633601">
    <property type="component" value="Unassembled WGS sequence"/>
</dbReference>
<sequence>MTSTLDPLPTPTVARLRRPGWRDPRLLLGLVLVAASVALGSWAVSSAGRTVAVYAAAGPLTPGEPVDASSLRTVEVRLGSGDEKYFPAGQALPDDLVALRVVGDGELVARTAVGGAAELAVRAVAVPVTAALSDRVTDGTLVDVWFIPAVEDGSVAGAGEKGVGEGAREPYALASQVVVAQVAEASGTLVTGGPTTLHVLVPTDDLPGVLAALAAEGEIAVVPVPGGGA</sequence>
<accession>A0ABR8V302</accession>
<keyword evidence="1" id="KW-1133">Transmembrane helix</keyword>
<comment type="caution">
    <text evidence="2">The sequence shown here is derived from an EMBL/GenBank/DDBJ whole genome shotgun (WGS) entry which is preliminary data.</text>
</comment>
<evidence type="ECO:0000256" key="1">
    <source>
        <dbReference type="SAM" id="Phobius"/>
    </source>
</evidence>
<name>A0ABR8V302_9CELL</name>
<evidence type="ECO:0008006" key="4">
    <source>
        <dbReference type="Google" id="ProtNLM"/>
    </source>
</evidence>
<dbReference type="RefSeq" id="WP_191790825.1">
    <property type="nucleotide sequence ID" value="NZ_JACSQE010000008.1"/>
</dbReference>
<reference evidence="2 3" key="1">
    <citation type="submission" date="2020-08" db="EMBL/GenBank/DDBJ databases">
        <title>A Genomic Blueprint of the Chicken Gut Microbiome.</title>
        <authorList>
            <person name="Gilroy R."/>
            <person name="Ravi A."/>
            <person name="Getino M."/>
            <person name="Pursley I."/>
            <person name="Horton D.L."/>
            <person name="Alikhan N.-F."/>
            <person name="Baker D."/>
            <person name="Gharbi K."/>
            <person name="Hall N."/>
            <person name="Watson M."/>
            <person name="Adriaenssens E.M."/>
            <person name="Foster-Nyarko E."/>
            <person name="Jarju S."/>
            <person name="Secka A."/>
            <person name="Antonio M."/>
            <person name="Oren A."/>
            <person name="Chaudhuri R."/>
            <person name="La Ragione R.M."/>
            <person name="Hildebrand F."/>
            <person name="Pallen M.J."/>
        </authorList>
    </citation>
    <scope>NUCLEOTIDE SEQUENCE [LARGE SCALE GENOMIC DNA]</scope>
    <source>
        <strain evidence="2 3">Sa2CUA8</strain>
    </source>
</reference>